<evidence type="ECO:0000256" key="1">
    <source>
        <dbReference type="SAM" id="MobiDB-lite"/>
    </source>
</evidence>
<name>A0A078A6P0_STYLE</name>
<dbReference type="InParanoid" id="A0A078A6P0"/>
<protein>
    <recommendedName>
        <fullName evidence="2">Cyclic nucleotide-binding domain-containing protein</fullName>
    </recommendedName>
</protein>
<feature type="compositionally biased region" description="Polar residues" evidence="1">
    <location>
        <begin position="24"/>
        <end position="41"/>
    </location>
</feature>
<proteinExistence type="predicted"/>
<accession>A0A078A6P0</accession>
<gene>
    <name evidence="3" type="primary">Contig7201.g7710</name>
    <name evidence="3" type="ORF">STYLEM_6831</name>
</gene>
<dbReference type="Gene3D" id="2.60.120.10">
    <property type="entry name" value="Jelly Rolls"/>
    <property type="match status" value="2"/>
</dbReference>
<feature type="domain" description="Cyclic nucleotide-binding" evidence="2">
    <location>
        <begin position="347"/>
        <end position="387"/>
    </location>
</feature>
<dbReference type="InterPro" id="IPR018490">
    <property type="entry name" value="cNMP-bd_dom_sf"/>
</dbReference>
<dbReference type="CDD" id="cd00038">
    <property type="entry name" value="CAP_ED"/>
    <property type="match status" value="1"/>
</dbReference>
<organism evidence="3 4">
    <name type="scientific">Stylonychia lemnae</name>
    <name type="common">Ciliate</name>
    <dbReference type="NCBI Taxonomy" id="5949"/>
    <lineage>
        <taxon>Eukaryota</taxon>
        <taxon>Sar</taxon>
        <taxon>Alveolata</taxon>
        <taxon>Ciliophora</taxon>
        <taxon>Intramacronucleata</taxon>
        <taxon>Spirotrichea</taxon>
        <taxon>Stichotrichia</taxon>
        <taxon>Sporadotrichida</taxon>
        <taxon>Oxytrichidae</taxon>
        <taxon>Stylonychinae</taxon>
        <taxon>Stylonychia</taxon>
    </lineage>
</organism>
<evidence type="ECO:0000313" key="4">
    <source>
        <dbReference type="Proteomes" id="UP000039865"/>
    </source>
</evidence>
<dbReference type="Proteomes" id="UP000039865">
    <property type="component" value="Unassembled WGS sequence"/>
</dbReference>
<dbReference type="InterPro" id="IPR000595">
    <property type="entry name" value="cNMP-bd_dom"/>
</dbReference>
<keyword evidence="4" id="KW-1185">Reference proteome</keyword>
<feature type="region of interest" description="Disordered" evidence="1">
    <location>
        <begin position="599"/>
        <end position="624"/>
    </location>
</feature>
<dbReference type="InterPro" id="IPR014710">
    <property type="entry name" value="RmlC-like_jellyroll"/>
</dbReference>
<reference evidence="3 4" key="1">
    <citation type="submission" date="2014-06" db="EMBL/GenBank/DDBJ databases">
        <authorList>
            <person name="Swart Estienne"/>
        </authorList>
    </citation>
    <scope>NUCLEOTIDE SEQUENCE [LARGE SCALE GENOMIC DNA]</scope>
    <source>
        <strain evidence="3 4">130c</strain>
    </source>
</reference>
<sequence length="741" mass="86078">MDIDSKNTKNHQGQANLSSSSSSTDYQLIRNSSKVRTPNEYQRSKGLGAVTRLLANLCKETGSRKTQIEQKNDLSKEQNKYYRKNQVFEQSFEQNKTEMLKPLYEINTSKFNSILTDRHQRGYQFASQLKSIGLKAHKIISKCQFDSDRNNVDWRNNLSLEEKQIVMNFLKACGAPFQIKSSQSFSSKNLRTHSLRTDRKGSIPQLCSGFQDFMIEDICARLQPMLFQKGHILKHENEDLEYLHVICFGQVGVYQQLPKPLFYDLPNEQDEVERSKYINSNTFNTGVVICDPELNLNVLPFKDKAVVLSDDCYTLSISKEKYYETLTDEINLIWKRRRQLLKKNFVLFQNWDQEKLKRVASMFKERYLKKDEVLFHDGMRGNNCFYILVSGTIRLEKEVYIEKENFWPVTATGWESTAIRKKVLFKIREVSGVQILGEREFIKGDAYPVSALADSPGGAKVLIIQQRDYCKKKLMLMSTVMFPNEDEVKRSIEVLEQVQKIKKTKKIYPWVEGAIPKVKARLKKQIRLICEVENQKVSEVDRDGNLSEFQISPKSSHIHGGSFHVQRKEGSMNKAFGFDRGFTLTMDRTRPTDQTFAINSEFENFSPRKADQNEDNQSRNLSTSFYNQRRRVVNSFHSRQRSDIAHNQDIVIKEKDLEIETTQMTEIKAFNFGTVTQRSIANSILKSRQFIPGNNKSIQVKKRLLNKHQYIKAHQEKDLRRRKMIPDIISGLVGEAKNCNI</sequence>
<dbReference type="PROSITE" id="PS50042">
    <property type="entry name" value="CNMP_BINDING_3"/>
    <property type="match status" value="1"/>
</dbReference>
<evidence type="ECO:0000259" key="2">
    <source>
        <dbReference type="PROSITE" id="PS50042"/>
    </source>
</evidence>
<evidence type="ECO:0000313" key="3">
    <source>
        <dbReference type="EMBL" id="CDW77864.1"/>
    </source>
</evidence>
<dbReference type="EMBL" id="CCKQ01006546">
    <property type="protein sequence ID" value="CDW77864.1"/>
    <property type="molecule type" value="Genomic_DNA"/>
</dbReference>
<dbReference type="SUPFAM" id="SSF51206">
    <property type="entry name" value="cAMP-binding domain-like"/>
    <property type="match status" value="2"/>
</dbReference>
<feature type="region of interest" description="Disordered" evidence="1">
    <location>
        <begin position="1"/>
        <end position="43"/>
    </location>
</feature>
<dbReference type="AlphaFoldDB" id="A0A078A6P0"/>